<gene>
    <name evidence="2" type="ORF">LCPAC404_01870</name>
</gene>
<name>A0A481ZC25_9VIRU</name>
<organism evidence="2">
    <name type="scientific">Pithovirus LCPAC404</name>
    <dbReference type="NCBI Taxonomy" id="2506597"/>
    <lineage>
        <taxon>Viruses</taxon>
        <taxon>Pithoviruses</taxon>
    </lineage>
</organism>
<sequence length="278" mass="33004">MSDSMNEILKRIQLQSNDLNNTNPEIIQEIFGNLTIREISSICRTSSTFNDVCEKESLWKNKAWNDYRVNKNSEGTWRKTAKEVFLESEQFWSIINESINYFMTDTDSFSQICDDINDIEEVDKLINKFEKNLADHALREEKEFYAVELIFKSFYDANSDIDSLEDDYFYVNFIPLFEKVAKLSPEGKISLKWVLNLNHNQEVKLTEIDPDDLDVDLISDYRTEKYKVQWYIYNRNLYLSLPHLVNLYRNCKYLFVDDTTSDQKDIVMMLNYQGISDF</sequence>
<evidence type="ECO:0000313" key="2">
    <source>
        <dbReference type="EMBL" id="QBK93483.1"/>
    </source>
</evidence>
<feature type="domain" description="F-box" evidence="1">
    <location>
        <begin position="24"/>
        <end position="61"/>
    </location>
</feature>
<evidence type="ECO:0000259" key="1">
    <source>
        <dbReference type="Pfam" id="PF12937"/>
    </source>
</evidence>
<protein>
    <submittedName>
        <fullName evidence="2">F-box-like family protein</fullName>
    </submittedName>
</protein>
<dbReference type="SUPFAM" id="SSF81383">
    <property type="entry name" value="F-box domain"/>
    <property type="match status" value="1"/>
</dbReference>
<dbReference type="EMBL" id="MK500597">
    <property type="protein sequence ID" value="QBK93483.1"/>
    <property type="molecule type" value="Genomic_DNA"/>
</dbReference>
<dbReference type="Pfam" id="PF12937">
    <property type="entry name" value="F-box-like"/>
    <property type="match status" value="1"/>
</dbReference>
<accession>A0A481ZC25</accession>
<dbReference type="InterPro" id="IPR001810">
    <property type="entry name" value="F-box_dom"/>
</dbReference>
<reference evidence="2" key="1">
    <citation type="journal article" date="2019" name="MBio">
        <title>Virus Genomes from Deep Sea Sediments Expand the Ocean Megavirome and Support Independent Origins of Viral Gigantism.</title>
        <authorList>
            <person name="Backstrom D."/>
            <person name="Yutin N."/>
            <person name="Jorgensen S.L."/>
            <person name="Dharamshi J."/>
            <person name="Homa F."/>
            <person name="Zaremba-Niedwiedzka K."/>
            <person name="Spang A."/>
            <person name="Wolf Y.I."/>
            <person name="Koonin E.V."/>
            <person name="Ettema T.J."/>
        </authorList>
    </citation>
    <scope>NUCLEOTIDE SEQUENCE</scope>
</reference>
<dbReference type="Gene3D" id="1.20.1280.50">
    <property type="match status" value="1"/>
</dbReference>
<proteinExistence type="predicted"/>
<dbReference type="InterPro" id="IPR036047">
    <property type="entry name" value="F-box-like_dom_sf"/>
</dbReference>